<feature type="domain" description="Ketoreductase" evidence="4">
    <location>
        <begin position="23"/>
        <end position="203"/>
    </location>
</feature>
<evidence type="ECO:0000259" key="4">
    <source>
        <dbReference type="SMART" id="SM00822"/>
    </source>
</evidence>
<dbReference type="SUPFAM" id="SSF51735">
    <property type="entry name" value="NAD(P)-binding Rossmann-fold domains"/>
    <property type="match status" value="1"/>
</dbReference>
<dbReference type="Gene3D" id="3.40.50.720">
    <property type="entry name" value="NAD(P)-binding Rossmann-like Domain"/>
    <property type="match status" value="1"/>
</dbReference>
<dbReference type="CDD" id="cd05233">
    <property type="entry name" value="SDR_c"/>
    <property type="match status" value="1"/>
</dbReference>
<dbReference type="PANTHER" id="PTHR43618">
    <property type="entry name" value="7-ALPHA-HYDROXYSTEROID DEHYDROGENASE"/>
    <property type="match status" value="1"/>
</dbReference>
<reference evidence="5 6" key="1">
    <citation type="submission" date="2018-10" db="EMBL/GenBank/DDBJ databases">
        <title>Genomic Encyclopedia of Archaeal and Bacterial Type Strains, Phase II (KMG-II): from individual species to whole genera.</title>
        <authorList>
            <person name="Goeker M."/>
        </authorList>
    </citation>
    <scope>NUCLEOTIDE SEQUENCE [LARGE SCALE GENOMIC DNA]</scope>
    <source>
        <strain evidence="5 6">RP-AC37</strain>
    </source>
</reference>
<accession>A0A420XJU4</accession>
<evidence type="ECO:0000256" key="2">
    <source>
        <dbReference type="ARBA" id="ARBA00022857"/>
    </source>
</evidence>
<name>A0A420XJU4_9ACTN</name>
<dbReference type="InterPro" id="IPR002347">
    <property type="entry name" value="SDR_fam"/>
</dbReference>
<dbReference type="InterPro" id="IPR052178">
    <property type="entry name" value="Sec_Metab_Biosynth_SDR"/>
</dbReference>
<comment type="similarity">
    <text evidence="1">Belongs to the short-chain dehydrogenases/reductases (SDR) family.</text>
</comment>
<dbReference type="InterPro" id="IPR057326">
    <property type="entry name" value="KR_dom"/>
</dbReference>
<evidence type="ECO:0000313" key="5">
    <source>
        <dbReference type="EMBL" id="RKS67959.1"/>
    </source>
</evidence>
<dbReference type="EMBL" id="RBWV01000017">
    <property type="protein sequence ID" value="RKS67959.1"/>
    <property type="molecule type" value="Genomic_DNA"/>
</dbReference>
<dbReference type="GO" id="GO:0016491">
    <property type="term" value="F:oxidoreductase activity"/>
    <property type="evidence" value="ECO:0007669"/>
    <property type="project" value="UniProtKB-KW"/>
</dbReference>
<keyword evidence="6" id="KW-1185">Reference proteome</keyword>
<gene>
    <name evidence="5" type="ORF">CLV35_3866</name>
</gene>
<dbReference type="FunFam" id="3.40.50.720:FF:000084">
    <property type="entry name" value="Short-chain dehydrogenase reductase"/>
    <property type="match status" value="1"/>
</dbReference>
<keyword evidence="3" id="KW-0560">Oxidoreductase</keyword>
<dbReference type="NCBIfam" id="NF009468">
    <property type="entry name" value="PRK12826.1-4"/>
    <property type="match status" value="1"/>
</dbReference>
<sequence length="272" mass="27682">MTGTLPHTDQKAGGSRMFDVDGLSIVVTGGTRGIGRGIAAVFARAGAQVLITGRDEERGHLAAKELGELGGRVSFVAAEAASAADAQEVAAAAADRHGGLDVLCANAGIFPESPLSTMSEADMDLVYATNVKGTMLAVRACLPLLVASGRGRVVLTSSITGPVTGYPGWAHYGASKAAQLGYMRTAAVELAPHGITVNAVLPGNIATEGLAEMGEDYLRSTEAVIPLRRLGSVEDIGHAALFFASREAGYVTGQALVVDGGQVLPESPSALA</sequence>
<dbReference type="Pfam" id="PF13561">
    <property type="entry name" value="adh_short_C2"/>
    <property type="match status" value="1"/>
</dbReference>
<evidence type="ECO:0000256" key="1">
    <source>
        <dbReference type="ARBA" id="ARBA00006484"/>
    </source>
</evidence>
<dbReference type="Proteomes" id="UP000281955">
    <property type="component" value="Unassembled WGS sequence"/>
</dbReference>
<evidence type="ECO:0000313" key="6">
    <source>
        <dbReference type="Proteomes" id="UP000281955"/>
    </source>
</evidence>
<keyword evidence="2" id="KW-0521">NADP</keyword>
<dbReference type="PRINTS" id="PR00081">
    <property type="entry name" value="GDHRDH"/>
</dbReference>
<evidence type="ECO:0000256" key="3">
    <source>
        <dbReference type="ARBA" id="ARBA00023002"/>
    </source>
</evidence>
<proteinExistence type="inferred from homology"/>
<dbReference type="PRINTS" id="PR00080">
    <property type="entry name" value="SDRFAMILY"/>
</dbReference>
<organism evidence="5 6">
    <name type="scientific">Motilibacter peucedani</name>
    <dbReference type="NCBI Taxonomy" id="598650"/>
    <lineage>
        <taxon>Bacteria</taxon>
        <taxon>Bacillati</taxon>
        <taxon>Actinomycetota</taxon>
        <taxon>Actinomycetes</taxon>
        <taxon>Motilibacterales</taxon>
        <taxon>Motilibacteraceae</taxon>
        <taxon>Motilibacter</taxon>
    </lineage>
</organism>
<dbReference type="InParanoid" id="A0A420XJU4"/>
<dbReference type="FunCoup" id="A0A420XJU4">
    <property type="interactions" value="124"/>
</dbReference>
<comment type="caution">
    <text evidence="5">The sequence shown here is derived from an EMBL/GenBank/DDBJ whole genome shotgun (WGS) entry which is preliminary data.</text>
</comment>
<dbReference type="AlphaFoldDB" id="A0A420XJU4"/>
<dbReference type="SMART" id="SM00822">
    <property type="entry name" value="PKS_KR"/>
    <property type="match status" value="1"/>
</dbReference>
<dbReference type="InterPro" id="IPR036291">
    <property type="entry name" value="NAD(P)-bd_dom_sf"/>
</dbReference>
<dbReference type="NCBIfam" id="NF004202">
    <property type="entry name" value="PRK05653.2-2"/>
    <property type="match status" value="1"/>
</dbReference>
<dbReference type="PANTHER" id="PTHR43618:SF8">
    <property type="entry name" value="7ALPHA-HYDROXYSTEROID DEHYDROGENASE"/>
    <property type="match status" value="1"/>
</dbReference>
<protein>
    <submittedName>
        <fullName evidence="5">3-oxoacyl-[acyl-carrier protein] reductase</fullName>
    </submittedName>
</protein>